<dbReference type="InterPro" id="IPR057264">
    <property type="entry name" value="Ribosomal_uL24_C"/>
</dbReference>
<dbReference type="GO" id="GO:0003735">
    <property type="term" value="F:structural constituent of ribosome"/>
    <property type="evidence" value="ECO:0007669"/>
    <property type="project" value="InterPro"/>
</dbReference>
<dbReference type="GO" id="GO:0005840">
    <property type="term" value="C:ribosome"/>
    <property type="evidence" value="ECO:0007669"/>
    <property type="project" value="UniProtKB-KW"/>
</dbReference>
<dbReference type="SUPFAM" id="SSF50104">
    <property type="entry name" value="Translation proteins SH3-like domain"/>
    <property type="match status" value="1"/>
</dbReference>
<dbReference type="Proteomes" id="UP000267251">
    <property type="component" value="Unassembled WGS sequence"/>
</dbReference>
<protein>
    <recommendedName>
        <fullName evidence="4">Large ribosomal subunit protein uL24 C-terminal domain-containing protein</fullName>
    </recommendedName>
</protein>
<organism evidence="5 6">
    <name type="scientific">Piptocephalis cylindrospora</name>
    <dbReference type="NCBI Taxonomy" id="1907219"/>
    <lineage>
        <taxon>Eukaryota</taxon>
        <taxon>Fungi</taxon>
        <taxon>Fungi incertae sedis</taxon>
        <taxon>Zoopagomycota</taxon>
        <taxon>Zoopagomycotina</taxon>
        <taxon>Zoopagomycetes</taxon>
        <taxon>Zoopagales</taxon>
        <taxon>Piptocephalidaceae</taxon>
        <taxon>Piptocephalis</taxon>
    </lineage>
</organism>
<comment type="similarity">
    <text evidence="1">Belongs to the universal ribosomal protein uL24 family.</text>
</comment>
<evidence type="ECO:0000256" key="1">
    <source>
        <dbReference type="ARBA" id="ARBA00010618"/>
    </source>
</evidence>
<dbReference type="AlphaFoldDB" id="A0A4P9Y6E5"/>
<dbReference type="HAMAP" id="MF_01326_B">
    <property type="entry name" value="Ribosomal_uL24_B"/>
    <property type="match status" value="1"/>
</dbReference>
<keyword evidence="3" id="KW-0687">Ribonucleoprotein</keyword>
<dbReference type="NCBIfam" id="TIGR01079">
    <property type="entry name" value="rplX_bact"/>
    <property type="match status" value="1"/>
</dbReference>
<evidence type="ECO:0000313" key="5">
    <source>
        <dbReference type="EMBL" id="RKP14648.1"/>
    </source>
</evidence>
<dbReference type="GO" id="GO:0003723">
    <property type="term" value="F:RNA binding"/>
    <property type="evidence" value="ECO:0007669"/>
    <property type="project" value="InterPro"/>
</dbReference>
<gene>
    <name evidence="5" type="ORF">BJ684DRAFT_18956</name>
</gene>
<dbReference type="InterPro" id="IPR008991">
    <property type="entry name" value="Translation_prot_SH3-like_sf"/>
</dbReference>
<dbReference type="InterPro" id="IPR003256">
    <property type="entry name" value="Ribosomal_uL24"/>
</dbReference>
<evidence type="ECO:0000256" key="3">
    <source>
        <dbReference type="ARBA" id="ARBA00023274"/>
    </source>
</evidence>
<dbReference type="Pfam" id="PF17136">
    <property type="entry name" value="ribosomal_L24"/>
    <property type="match status" value="1"/>
</dbReference>
<keyword evidence="2" id="KW-0689">Ribosomal protein</keyword>
<evidence type="ECO:0000259" key="4">
    <source>
        <dbReference type="Pfam" id="PF17136"/>
    </source>
</evidence>
<dbReference type="EMBL" id="KZ987808">
    <property type="protein sequence ID" value="RKP14648.1"/>
    <property type="molecule type" value="Genomic_DNA"/>
</dbReference>
<dbReference type="PANTHER" id="PTHR12903">
    <property type="entry name" value="MITOCHONDRIAL RIBOSOMAL PROTEIN L24"/>
    <property type="match status" value="1"/>
</dbReference>
<dbReference type="GO" id="GO:0006412">
    <property type="term" value="P:translation"/>
    <property type="evidence" value="ECO:0007669"/>
    <property type="project" value="InterPro"/>
</dbReference>
<proteinExistence type="inferred from homology"/>
<dbReference type="CDD" id="cd06089">
    <property type="entry name" value="KOW_RPL26"/>
    <property type="match status" value="1"/>
</dbReference>
<name>A0A4P9Y6E5_9FUNG</name>
<reference evidence="6" key="1">
    <citation type="journal article" date="2018" name="Nat. Microbiol.">
        <title>Leveraging single-cell genomics to expand the fungal tree of life.</title>
        <authorList>
            <person name="Ahrendt S.R."/>
            <person name="Quandt C.A."/>
            <person name="Ciobanu D."/>
            <person name="Clum A."/>
            <person name="Salamov A."/>
            <person name="Andreopoulos B."/>
            <person name="Cheng J.F."/>
            <person name="Woyke T."/>
            <person name="Pelin A."/>
            <person name="Henrissat B."/>
            <person name="Reynolds N.K."/>
            <person name="Benny G.L."/>
            <person name="Smith M.E."/>
            <person name="James T.Y."/>
            <person name="Grigoriev I.V."/>
        </authorList>
    </citation>
    <scope>NUCLEOTIDE SEQUENCE [LARGE SCALE GENOMIC DNA]</scope>
</reference>
<evidence type="ECO:0000313" key="6">
    <source>
        <dbReference type="Proteomes" id="UP000267251"/>
    </source>
</evidence>
<sequence length="202" mass="22831">MNTLRSAAFKMLRKPKPNTQKTIPRWKISKDDEVMILDGKSSGGIGRVREINREKNQIRVAGQNLVWRSHPTAIGKRVQDEAPLHVSRVALIHPKTRQPVKVAFRKVLDEETGKERSMRVVQGTNEVIPRPPRVNHNATFEETILDTKASVVSEVTYKPSLDVPPLPSGVVDELRNKYGKQRVPKERRRRAAIANIVIGEDA</sequence>
<dbReference type="GO" id="GO:1990904">
    <property type="term" value="C:ribonucleoprotein complex"/>
    <property type="evidence" value="ECO:0007669"/>
    <property type="project" value="UniProtKB-KW"/>
</dbReference>
<feature type="domain" description="Large ribosomal subunit protein uL24 C-terminal" evidence="4">
    <location>
        <begin position="74"/>
        <end position="128"/>
    </location>
</feature>
<evidence type="ECO:0000256" key="2">
    <source>
        <dbReference type="ARBA" id="ARBA00022980"/>
    </source>
</evidence>
<keyword evidence="6" id="KW-1185">Reference proteome</keyword>
<dbReference type="InterPro" id="IPR041988">
    <property type="entry name" value="Ribosomal_uL24_KOW"/>
</dbReference>
<dbReference type="Gene3D" id="2.30.30.30">
    <property type="match status" value="1"/>
</dbReference>
<accession>A0A4P9Y6E5</accession>
<dbReference type="OrthoDB" id="359154at2759"/>
<dbReference type="InterPro" id="IPR014722">
    <property type="entry name" value="Rib_uL2_dom2"/>
</dbReference>